<evidence type="ECO:0000313" key="11">
    <source>
        <dbReference type="EMBL" id="KAL3309508.1"/>
    </source>
</evidence>
<dbReference type="InterPro" id="IPR001190">
    <property type="entry name" value="SRCR"/>
</dbReference>
<evidence type="ECO:0000256" key="1">
    <source>
        <dbReference type="ARBA" id="ARBA00004167"/>
    </source>
</evidence>
<dbReference type="PANTHER" id="PTHR48071">
    <property type="entry name" value="SRCR DOMAIN-CONTAINING PROTEIN"/>
    <property type="match status" value="1"/>
</dbReference>
<evidence type="ECO:0000256" key="9">
    <source>
        <dbReference type="PROSITE-ProRule" id="PRU00196"/>
    </source>
</evidence>
<reference evidence="11 12" key="1">
    <citation type="submission" date="2024-11" db="EMBL/GenBank/DDBJ databases">
        <title>Adaptive evolution of stress response genes in parasites aligns with host niche diversity.</title>
        <authorList>
            <person name="Hahn C."/>
            <person name="Resl P."/>
        </authorList>
    </citation>
    <scope>NUCLEOTIDE SEQUENCE [LARGE SCALE GENOMIC DNA]</scope>
    <source>
        <strain evidence="11">EGGRZ-B1_66</strain>
        <tissue evidence="11">Body</tissue>
    </source>
</reference>
<evidence type="ECO:0000256" key="7">
    <source>
        <dbReference type="ARBA" id="ARBA00023157"/>
    </source>
</evidence>
<protein>
    <submittedName>
        <fullName evidence="11">Deleted in malignant brain tumors 1</fullName>
    </submittedName>
</protein>
<comment type="caution">
    <text evidence="11">The sequence shown here is derived from an EMBL/GenBank/DDBJ whole genome shotgun (WGS) entry which is preliminary data.</text>
</comment>
<dbReference type="AlphaFoldDB" id="A0ABD2PR18"/>
<keyword evidence="5" id="KW-1133">Transmembrane helix</keyword>
<evidence type="ECO:0000313" key="12">
    <source>
        <dbReference type="Proteomes" id="UP001626550"/>
    </source>
</evidence>
<dbReference type="Gene3D" id="3.10.250.10">
    <property type="entry name" value="SRCR-like domain"/>
    <property type="match status" value="1"/>
</dbReference>
<proteinExistence type="predicted"/>
<dbReference type="EMBL" id="JBJKFK010003836">
    <property type="protein sequence ID" value="KAL3309508.1"/>
    <property type="molecule type" value="Genomic_DNA"/>
</dbReference>
<dbReference type="PANTHER" id="PTHR48071:SF28">
    <property type="entry name" value="SRCR DOMAIN-CONTAINING PROTEIN"/>
    <property type="match status" value="1"/>
</dbReference>
<name>A0ABD2PR18_9PLAT</name>
<feature type="domain" description="SRCR" evidence="10">
    <location>
        <begin position="29"/>
        <end position="125"/>
    </location>
</feature>
<keyword evidence="12" id="KW-1185">Reference proteome</keyword>
<keyword evidence="2" id="KW-0812">Transmembrane</keyword>
<keyword evidence="6" id="KW-0472">Membrane</keyword>
<evidence type="ECO:0000256" key="2">
    <source>
        <dbReference type="ARBA" id="ARBA00022692"/>
    </source>
</evidence>
<keyword evidence="8" id="KW-0325">Glycoprotein</keyword>
<dbReference type="FunFam" id="3.10.250.10:FF:000016">
    <property type="entry name" value="Scavenger receptor cysteine-rich protein type 12"/>
    <property type="match status" value="1"/>
</dbReference>
<evidence type="ECO:0000259" key="10">
    <source>
        <dbReference type="PROSITE" id="PS50287"/>
    </source>
</evidence>
<dbReference type="GO" id="GO:0016020">
    <property type="term" value="C:membrane"/>
    <property type="evidence" value="ECO:0007669"/>
    <property type="project" value="UniProtKB-SubCell"/>
</dbReference>
<evidence type="ECO:0000256" key="4">
    <source>
        <dbReference type="ARBA" id="ARBA00022737"/>
    </source>
</evidence>
<dbReference type="SMART" id="SM00202">
    <property type="entry name" value="SR"/>
    <property type="match status" value="1"/>
</dbReference>
<dbReference type="PROSITE" id="PS50287">
    <property type="entry name" value="SRCR_2"/>
    <property type="match status" value="1"/>
</dbReference>
<keyword evidence="3" id="KW-0732">Signal</keyword>
<dbReference type="PRINTS" id="PR00258">
    <property type="entry name" value="SPERACTRCPTR"/>
</dbReference>
<evidence type="ECO:0000256" key="6">
    <source>
        <dbReference type="ARBA" id="ARBA00023136"/>
    </source>
</evidence>
<feature type="disulfide bond" evidence="9">
    <location>
        <begin position="94"/>
        <end position="104"/>
    </location>
</feature>
<keyword evidence="4" id="KW-0677">Repeat</keyword>
<evidence type="ECO:0000256" key="3">
    <source>
        <dbReference type="ARBA" id="ARBA00022729"/>
    </source>
</evidence>
<dbReference type="Pfam" id="PF00530">
    <property type="entry name" value="SRCR"/>
    <property type="match status" value="1"/>
</dbReference>
<comment type="subcellular location">
    <subcellularLocation>
        <location evidence="1">Membrane</location>
        <topology evidence="1">Single-pass membrane protein</topology>
    </subcellularLocation>
</comment>
<dbReference type="Proteomes" id="UP001626550">
    <property type="component" value="Unassembled WGS sequence"/>
</dbReference>
<accession>A0ABD2PR18</accession>
<organism evidence="11 12">
    <name type="scientific">Cichlidogyrus casuarinus</name>
    <dbReference type="NCBI Taxonomy" id="1844966"/>
    <lineage>
        <taxon>Eukaryota</taxon>
        <taxon>Metazoa</taxon>
        <taxon>Spiralia</taxon>
        <taxon>Lophotrochozoa</taxon>
        <taxon>Platyhelminthes</taxon>
        <taxon>Monogenea</taxon>
        <taxon>Monopisthocotylea</taxon>
        <taxon>Dactylogyridea</taxon>
        <taxon>Ancyrocephalidae</taxon>
        <taxon>Cichlidogyrus</taxon>
    </lineage>
</organism>
<keyword evidence="7 9" id="KW-1015">Disulfide bond</keyword>
<evidence type="ECO:0000256" key="8">
    <source>
        <dbReference type="ARBA" id="ARBA00023180"/>
    </source>
</evidence>
<sequence>MQPLLTLLSAVIFYSRIIRSEKGPADGDLRLIHGKDQYSGTLQVYRGYGWGYICDDEWNLKSANVACKVLQMDYAVKAYKKNFFKSPQTHDVKCHGNESDLTECSHSPWGAHNCRMSEHAGVGCYVASPKKVINDWNPLDLELSRELIRKMSIRRIVDFDSKVAPSGHSEDGNIIPLVISFDGVQGGAVCPDKFQPAEANVACRHLKKGNTGLFFKVNGTHLPRKKQV</sequence>
<dbReference type="SUPFAM" id="SSF56487">
    <property type="entry name" value="SRCR-like"/>
    <property type="match status" value="1"/>
</dbReference>
<evidence type="ECO:0000256" key="5">
    <source>
        <dbReference type="ARBA" id="ARBA00022989"/>
    </source>
</evidence>
<gene>
    <name evidence="11" type="primary">DMBT1</name>
    <name evidence="11" type="ORF">Ciccas_011945</name>
</gene>
<comment type="caution">
    <text evidence="9">Lacks conserved residue(s) required for the propagation of feature annotation.</text>
</comment>
<dbReference type="InterPro" id="IPR036772">
    <property type="entry name" value="SRCR-like_dom_sf"/>
</dbReference>